<evidence type="ECO:0008006" key="4">
    <source>
        <dbReference type="Google" id="ProtNLM"/>
    </source>
</evidence>
<keyword evidence="1" id="KW-0812">Transmembrane</keyword>
<proteinExistence type="predicted"/>
<evidence type="ECO:0000256" key="1">
    <source>
        <dbReference type="SAM" id="Phobius"/>
    </source>
</evidence>
<protein>
    <recommendedName>
        <fullName evidence="4">Cation:proton antiporter</fullName>
    </recommendedName>
</protein>
<feature type="transmembrane region" description="Helical" evidence="1">
    <location>
        <begin position="41"/>
        <end position="62"/>
    </location>
</feature>
<comment type="caution">
    <text evidence="2">The sequence shown here is derived from an EMBL/GenBank/DDBJ whole genome shotgun (WGS) entry which is preliminary data.</text>
</comment>
<feature type="transmembrane region" description="Helical" evidence="1">
    <location>
        <begin position="68"/>
        <end position="90"/>
    </location>
</feature>
<evidence type="ECO:0000313" key="2">
    <source>
        <dbReference type="EMBL" id="RFU94444.1"/>
    </source>
</evidence>
<dbReference type="PANTHER" id="PTHR34703:SF1">
    <property type="entry name" value="ANTIPORTER SUBUNIT MNHG2-RELATED"/>
    <property type="match status" value="1"/>
</dbReference>
<dbReference type="AlphaFoldDB" id="A0A372MFD0"/>
<keyword evidence="1" id="KW-0472">Membrane</keyword>
<feature type="transmembrane region" description="Helical" evidence="1">
    <location>
        <begin position="6"/>
        <end position="29"/>
    </location>
</feature>
<sequence length="109" mass="11967">MIIREILALIAFLVGTFFGLFGMIGLFRFRDPYSRLHAGSLCGTTAVFSYLIALLLLAPSAAIGARVFIILVFFLISAPTGSSIVAKFIWESEDATTQRSSMKREDKSL</sequence>
<evidence type="ECO:0000313" key="3">
    <source>
        <dbReference type="Proteomes" id="UP000264002"/>
    </source>
</evidence>
<reference evidence="2 3" key="2">
    <citation type="submission" date="2018-09" db="EMBL/GenBank/DDBJ databases">
        <title>Genome of Sphaerochaeta halotolerans strain 4-11.</title>
        <authorList>
            <person name="Nazina T.N."/>
            <person name="Sokolova D.S."/>
        </authorList>
    </citation>
    <scope>NUCLEOTIDE SEQUENCE [LARGE SCALE GENOMIC DNA]</scope>
    <source>
        <strain evidence="2 3">4-11</strain>
    </source>
</reference>
<keyword evidence="3" id="KW-1185">Reference proteome</keyword>
<accession>A0A372MFD0</accession>
<dbReference type="Pfam" id="PF03334">
    <property type="entry name" value="PhaG_MnhG_YufB"/>
    <property type="match status" value="1"/>
</dbReference>
<gene>
    <name evidence="2" type="ORF">DYP60_09605</name>
</gene>
<dbReference type="PANTHER" id="PTHR34703">
    <property type="entry name" value="ANTIPORTER SUBUNIT MNHG2-RELATED"/>
    <property type="match status" value="1"/>
</dbReference>
<dbReference type="InterPro" id="IPR005133">
    <property type="entry name" value="PhaG_MnhG_YufB"/>
</dbReference>
<reference evidence="3" key="1">
    <citation type="submission" date="2018-08" db="EMBL/GenBank/DDBJ databases">
        <authorList>
            <person name="Grouzdev D.S."/>
            <person name="Krutkina M.S."/>
        </authorList>
    </citation>
    <scope>NUCLEOTIDE SEQUENCE [LARGE SCALE GENOMIC DNA]</scope>
    <source>
        <strain evidence="3">4-11</strain>
    </source>
</reference>
<dbReference type="NCBIfam" id="TIGR01300">
    <property type="entry name" value="CPA3_mnhG_phaG"/>
    <property type="match status" value="1"/>
</dbReference>
<dbReference type="Proteomes" id="UP000264002">
    <property type="component" value="Unassembled WGS sequence"/>
</dbReference>
<dbReference type="RefSeq" id="WP_117330782.1">
    <property type="nucleotide sequence ID" value="NZ_QUWK01000009.1"/>
</dbReference>
<dbReference type="GO" id="GO:0015385">
    <property type="term" value="F:sodium:proton antiporter activity"/>
    <property type="evidence" value="ECO:0007669"/>
    <property type="project" value="TreeGrafter"/>
</dbReference>
<keyword evidence="1" id="KW-1133">Transmembrane helix</keyword>
<dbReference type="EMBL" id="QUWK01000009">
    <property type="protein sequence ID" value="RFU94444.1"/>
    <property type="molecule type" value="Genomic_DNA"/>
</dbReference>
<organism evidence="2 3">
    <name type="scientific">Sphaerochaeta halotolerans</name>
    <dbReference type="NCBI Taxonomy" id="2293840"/>
    <lineage>
        <taxon>Bacteria</taxon>
        <taxon>Pseudomonadati</taxon>
        <taxon>Spirochaetota</taxon>
        <taxon>Spirochaetia</taxon>
        <taxon>Spirochaetales</taxon>
        <taxon>Sphaerochaetaceae</taxon>
        <taxon>Sphaerochaeta</taxon>
    </lineage>
</organism>
<name>A0A372MFD0_9SPIR</name>